<dbReference type="PANTHER" id="PTHR43272:SF83">
    <property type="entry name" value="ACYL-COA SYNTHETASE LONG-CHAIN, ISOFORM J"/>
    <property type="match status" value="1"/>
</dbReference>
<reference evidence="10" key="1">
    <citation type="submission" date="2022-01" db="EMBL/GenBank/DDBJ databases">
        <authorList>
            <person name="King R."/>
        </authorList>
    </citation>
    <scope>NUCLEOTIDE SEQUENCE</scope>
</reference>
<dbReference type="GO" id="GO:0035336">
    <property type="term" value="P:long-chain fatty-acyl-CoA metabolic process"/>
    <property type="evidence" value="ECO:0007669"/>
    <property type="project" value="TreeGrafter"/>
</dbReference>
<dbReference type="Gene3D" id="3.30.300.30">
    <property type="match status" value="1"/>
</dbReference>
<keyword evidence="4" id="KW-0443">Lipid metabolism</keyword>
<evidence type="ECO:0000256" key="1">
    <source>
        <dbReference type="ARBA" id="ARBA00006432"/>
    </source>
</evidence>
<dbReference type="PANTHER" id="PTHR43272">
    <property type="entry name" value="LONG-CHAIN-FATTY-ACID--COA LIGASE"/>
    <property type="match status" value="1"/>
</dbReference>
<dbReference type="GO" id="GO:0030182">
    <property type="term" value="P:neuron differentiation"/>
    <property type="evidence" value="ECO:0007669"/>
    <property type="project" value="TreeGrafter"/>
</dbReference>
<keyword evidence="8" id="KW-0472">Membrane</keyword>
<feature type="transmembrane region" description="Helical" evidence="8">
    <location>
        <begin position="21"/>
        <end position="45"/>
    </location>
</feature>
<dbReference type="EC" id="6.2.1.3" evidence="7"/>
<dbReference type="Pfam" id="PF00501">
    <property type="entry name" value="AMP-binding"/>
    <property type="match status" value="1"/>
</dbReference>
<evidence type="ECO:0000256" key="8">
    <source>
        <dbReference type="SAM" id="Phobius"/>
    </source>
</evidence>
<dbReference type="GO" id="GO:0005811">
    <property type="term" value="C:lipid droplet"/>
    <property type="evidence" value="ECO:0007669"/>
    <property type="project" value="TreeGrafter"/>
</dbReference>
<dbReference type="InterPro" id="IPR000873">
    <property type="entry name" value="AMP-dep_synth/lig_dom"/>
</dbReference>
<evidence type="ECO:0000256" key="7">
    <source>
        <dbReference type="ARBA" id="ARBA00026121"/>
    </source>
</evidence>
<sequence>MYMWSRYIKSSKIYKNHYLFSFIYAVLYIIVFIYDILTFPIYLLFQNPIKRVQLAKIERATIVEKGDKYITYKTTKKPYPTHYEIDNENIDTMAKLLEHASQKHTDKRCLGTREILREEDEKQPNGRIFKKYDLGDYKWLSFTEVNNLATEFGKGLRKLGAEPTHNIAILAETQTKWMIAAHAAFKQNFSLVTIYATLGDDAIAHAINETEVDIVITSFSLLPKFKHVLQMTPNVKKLVYMEDQIKNLSQEERDSFKSGVQIITFDEVTQMGASSNITEVKPTADDIAIIMYTSGSTGIPKGVKLTHKNMIASVKAFTDSTRMYPTEVIMGYLPLAHVFELLVESGCILMGLRIGYSSALTMIDTSSKIKRGTKGDASILQPTFMTSVPVILDRISKAVKDKVNKSNVVKKAIFTFGYNYKTKWSNRGFSTPLTDRIVFKATKNLLGGKLRLIAAGGAPLTADTHELVKTCLCVDLIQGYGLTETTACATNQDNYDMRFGRVGPPMTTALVRLTNWNEGRYYITDKPNPRGEIIVGGDIVSIGYYKNEEKTHEEFFDENGVRWFKTGDIGEIEKDGSMKIIDRKKDLVKLQAGEYVSLGKIESQLSTCPLIDNICVYANPTKTYCIALIVANQEKLKTLASAKFQVDKTFEELCEDKNITKDVCLEIKDHGKKAKLEKFEIPEKIKLVKETWTPDTGLVTATLKLKRKAIEQYYKPVIDEMYA</sequence>
<dbReference type="InterPro" id="IPR045851">
    <property type="entry name" value="AMP-bd_C_sf"/>
</dbReference>
<proteinExistence type="inferred from homology"/>
<evidence type="ECO:0000256" key="6">
    <source>
        <dbReference type="ARBA" id="ARBA00024484"/>
    </source>
</evidence>
<keyword evidence="3" id="KW-0547">Nucleotide-binding</keyword>
<evidence type="ECO:0000313" key="10">
    <source>
        <dbReference type="EMBL" id="CAH1286121.1"/>
    </source>
</evidence>
<evidence type="ECO:0000256" key="2">
    <source>
        <dbReference type="ARBA" id="ARBA00022598"/>
    </source>
</evidence>
<dbReference type="InterPro" id="IPR020845">
    <property type="entry name" value="AMP-binding_CS"/>
</dbReference>
<dbReference type="SUPFAM" id="SSF56801">
    <property type="entry name" value="Acetyl-CoA synthetase-like"/>
    <property type="match status" value="1"/>
</dbReference>
<keyword evidence="4" id="KW-0276">Fatty acid metabolism</keyword>
<dbReference type="InterPro" id="IPR042099">
    <property type="entry name" value="ANL_N_sf"/>
</dbReference>
<comment type="similarity">
    <text evidence="1">Belongs to the ATP-dependent AMP-binding enzyme family.</text>
</comment>
<evidence type="ECO:0000256" key="4">
    <source>
        <dbReference type="ARBA" id="ARBA00022832"/>
    </source>
</evidence>
<name>A0A9P0E4C6_DIABA</name>
<keyword evidence="5" id="KW-0067">ATP-binding</keyword>
<protein>
    <recommendedName>
        <fullName evidence="7">long-chain-fatty-acid--CoA ligase</fullName>
        <ecNumber evidence="7">6.2.1.3</ecNumber>
    </recommendedName>
</protein>
<evidence type="ECO:0000256" key="5">
    <source>
        <dbReference type="ARBA" id="ARBA00022840"/>
    </source>
</evidence>
<dbReference type="GO" id="GO:0005886">
    <property type="term" value="C:plasma membrane"/>
    <property type="evidence" value="ECO:0007669"/>
    <property type="project" value="TreeGrafter"/>
</dbReference>
<accession>A0A9P0E4C6</accession>
<dbReference type="GO" id="GO:0090433">
    <property type="term" value="F:palmitoyl-CoA ligase activity"/>
    <property type="evidence" value="ECO:0007669"/>
    <property type="project" value="TreeGrafter"/>
</dbReference>
<evidence type="ECO:0000313" key="11">
    <source>
        <dbReference type="Proteomes" id="UP001153709"/>
    </source>
</evidence>
<keyword evidence="11" id="KW-1185">Reference proteome</keyword>
<keyword evidence="2" id="KW-0436">Ligase</keyword>
<comment type="catalytic activity">
    <reaction evidence="6">
        <text>a long-chain fatty acid + ATP + CoA = a long-chain fatty acyl-CoA + AMP + diphosphate</text>
        <dbReference type="Rhea" id="RHEA:15421"/>
        <dbReference type="ChEBI" id="CHEBI:30616"/>
        <dbReference type="ChEBI" id="CHEBI:33019"/>
        <dbReference type="ChEBI" id="CHEBI:57287"/>
        <dbReference type="ChEBI" id="CHEBI:57560"/>
        <dbReference type="ChEBI" id="CHEBI:83139"/>
        <dbReference type="ChEBI" id="CHEBI:456215"/>
        <dbReference type="EC" id="6.2.1.3"/>
    </reaction>
    <physiologicalReaction direction="left-to-right" evidence="6">
        <dbReference type="Rhea" id="RHEA:15422"/>
    </physiologicalReaction>
</comment>
<dbReference type="AlphaFoldDB" id="A0A9P0E4C6"/>
<dbReference type="GO" id="GO:0005524">
    <property type="term" value="F:ATP binding"/>
    <property type="evidence" value="ECO:0007669"/>
    <property type="project" value="UniProtKB-KW"/>
</dbReference>
<evidence type="ECO:0000256" key="3">
    <source>
        <dbReference type="ARBA" id="ARBA00022741"/>
    </source>
</evidence>
<feature type="domain" description="AMP-dependent synthetase/ligase" evidence="9">
    <location>
        <begin position="118"/>
        <end position="545"/>
    </location>
</feature>
<organism evidence="10 11">
    <name type="scientific">Diabrotica balteata</name>
    <name type="common">Banded cucumber beetle</name>
    <dbReference type="NCBI Taxonomy" id="107213"/>
    <lineage>
        <taxon>Eukaryota</taxon>
        <taxon>Metazoa</taxon>
        <taxon>Ecdysozoa</taxon>
        <taxon>Arthropoda</taxon>
        <taxon>Hexapoda</taxon>
        <taxon>Insecta</taxon>
        <taxon>Pterygota</taxon>
        <taxon>Neoptera</taxon>
        <taxon>Endopterygota</taxon>
        <taxon>Coleoptera</taxon>
        <taxon>Polyphaga</taxon>
        <taxon>Cucujiformia</taxon>
        <taxon>Chrysomeloidea</taxon>
        <taxon>Chrysomelidae</taxon>
        <taxon>Galerucinae</taxon>
        <taxon>Diabroticina</taxon>
        <taxon>Diabroticites</taxon>
        <taxon>Diabrotica</taxon>
    </lineage>
</organism>
<dbReference type="OrthoDB" id="1700726at2759"/>
<keyword evidence="8" id="KW-1133">Transmembrane helix</keyword>
<dbReference type="Proteomes" id="UP001153709">
    <property type="component" value="Chromosome 9"/>
</dbReference>
<keyword evidence="8" id="KW-0812">Transmembrane</keyword>
<dbReference type="Gene3D" id="3.40.50.12780">
    <property type="entry name" value="N-terminal domain of ligase-like"/>
    <property type="match status" value="1"/>
</dbReference>
<dbReference type="EMBL" id="OU898284">
    <property type="protein sequence ID" value="CAH1286121.1"/>
    <property type="molecule type" value="Genomic_DNA"/>
</dbReference>
<dbReference type="GO" id="GO:0005783">
    <property type="term" value="C:endoplasmic reticulum"/>
    <property type="evidence" value="ECO:0007669"/>
    <property type="project" value="TreeGrafter"/>
</dbReference>
<evidence type="ECO:0000259" key="9">
    <source>
        <dbReference type="Pfam" id="PF00501"/>
    </source>
</evidence>
<dbReference type="PROSITE" id="PS00455">
    <property type="entry name" value="AMP_BINDING"/>
    <property type="match status" value="1"/>
</dbReference>
<gene>
    <name evidence="10" type="ORF">DIABBA_LOCUS13215</name>
</gene>